<name>A0AAF0U233_SOLVR</name>
<proteinExistence type="predicted"/>
<dbReference type="Proteomes" id="UP001234989">
    <property type="component" value="Chromosome 7"/>
</dbReference>
<evidence type="ECO:0000313" key="1">
    <source>
        <dbReference type="EMBL" id="WMV37853.1"/>
    </source>
</evidence>
<keyword evidence="2" id="KW-1185">Reference proteome</keyword>
<dbReference type="EMBL" id="CP133618">
    <property type="protein sequence ID" value="WMV37853.1"/>
    <property type="molecule type" value="Genomic_DNA"/>
</dbReference>
<evidence type="ECO:0000313" key="2">
    <source>
        <dbReference type="Proteomes" id="UP001234989"/>
    </source>
</evidence>
<reference evidence="1" key="1">
    <citation type="submission" date="2023-08" db="EMBL/GenBank/DDBJ databases">
        <title>A de novo genome assembly of Solanum verrucosum Schlechtendal, a Mexican diploid species geographically isolated from the other diploid A-genome species in potato relatives.</title>
        <authorList>
            <person name="Hosaka K."/>
        </authorList>
    </citation>
    <scope>NUCLEOTIDE SEQUENCE</scope>
    <source>
        <tissue evidence="1">Young leaves</tissue>
    </source>
</reference>
<accession>A0AAF0U233</accession>
<sequence>MQGGSPTDSECSNGSTRHCVMIVVTCVCIIRRCRTTDISTLNVRVCELEC</sequence>
<dbReference type="AlphaFoldDB" id="A0AAF0U233"/>
<gene>
    <name evidence="1" type="ORF">MTR67_031238</name>
</gene>
<protein>
    <submittedName>
        <fullName evidence="1">Uncharacterized protein</fullName>
    </submittedName>
</protein>
<organism evidence="1 2">
    <name type="scientific">Solanum verrucosum</name>
    <dbReference type="NCBI Taxonomy" id="315347"/>
    <lineage>
        <taxon>Eukaryota</taxon>
        <taxon>Viridiplantae</taxon>
        <taxon>Streptophyta</taxon>
        <taxon>Embryophyta</taxon>
        <taxon>Tracheophyta</taxon>
        <taxon>Spermatophyta</taxon>
        <taxon>Magnoliopsida</taxon>
        <taxon>eudicotyledons</taxon>
        <taxon>Gunneridae</taxon>
        <taxon>Pentapetalae</taxon>
        <taxon>asterids</taxon>
        <taxon>lamiids</taxon>
        <taxon>Solanales</taxon>
        <taxon>Solanaceae</taxon>
        <taxon>Solanoideae</taxon>
        <taxon>Solaneae</taxon>
        <taxon>Solanum</taxon>
    </lineage>
</organism>